<reference evidence="7 8" key="1">
    <citation type="submission" date="2023-04" db="EMBL/GenBank/DDBJ databases">
        <title>Bacteroides pacosi sp. nov., isolated from the fecal material of an alpaca.</title>
        <authorList>
            <person name="Miller S."/>
            <person name="Hendry M."/>
            <person name="King J."/>
            <person name="Sankaranarayanan K."/>
            <person name="Lawson P.A."/>
        </authorList>
    </citation>
    <scope>NUCLEOTIDE SEQUENCE [LARGE SCALE GENOMIC DNA]</scope>
    <source>
        <strain evidence="7 8">A2-P53</strain>
    </source>
</reference>
<feature type="transmembrane region" description="Helical" evidence="6">
    <location>
        <begin position="110"/>
        <end position="132"/>
    </location>
</feature>
<evidence type="ECO:0000313" key="7">
    <source>
        <dbReference type="EMBL" id="MDY7257295.1"/>
    </source>
</evidence>
<comment type="subcellular location">
    <subcellularLocation>
        <location evidence="1">Cell membrane</location>
        <topology evidence="1">Multi-pass membrane protein</topology>
    </subcellularLocation>
</comment>
<gene>
    <name evidence="7" type="ORF">QHG74_06145</name>
</gene>
<feature type="coiled-coil region" evidence="5">
    <location>
        <begin position="62"/>
        <end position="101"/>
    </location>
</feature>
<keyword evidence="3 6" id="KW-1133">Transmembrane helix</keyword>
<evidence type="ECO:0000256" key="2">
    <source>
        <dbReference type="ARBA" id="ARBA00022692"/>
    </source>
</evidence>
<feature type="transmembrane region" description="Helical" evidence="6">
    <location>
        <begin position="38"/>
        <end position="58"/>
    </location>
</feature>
<evidence type="ECO:0000256" key="4">
    <source>
        <dbReference type="ARBA" id="ARBA00023136"/>
    </source>
</evidence>
<evidence type="ECO:0000256" key="5">
    <source>
        <dbReference type="SAM" id="Coils"/>
    </source>
</evidence>
<name>A0ABU5HM75_9BACE</name>
<comment type="caution">
    <text evidence="7">The sequence shown here is derived from an EMBL/GenBank/DDBJ whole genome shotgun (WGS) entry which is preliminary data.</text>
</comment>
<evidence type="ECO:0000256" key="6">
    <source>
        <dbReference type="SAM" id="Phobius"/>
    </source>
</evidence>
<dbReference type="EMBL" id="JARZAK010000002">
    <property type="protein sequence ID" value="MDY7257295.1"/>
    <property type="molecule type" value="Genomic_DNA"/>
</dbReference>
<feature type="transmembrane region" description="Helical" evidence="6">
    <location>
        <begin position="12"/>
        <end position="32"/>
    </location>
</feature>
<organism evidence="7 8">
    <name type="scientific">Bacteroides vicugnae</name>
    <dbReference type="NCBI Taxonomy" id="3037989"/>
    <lineage>
        <taxon>Bacteria</taxon>
        <taxon>Pseudomonadati</taxon>
        <taxon>Bacteroidota</taxon>
        <taxon>Bacteroidia</taxon>
        <taxon>Bacteroidales</taxon>
        <taxon>Bacteroidaceae</taxon>
        <taxon>Bacteroides</taxon>
    </lineage>
</organism>
<evidence type="ECO:0000256" key="3">
    <source>
        <dbReference type="ARBA" id="ARBA00022989"/>
    </source>
</evidence>
<sequence length="140" mass="16991">MKGFDKFLDRMTIIVTIIFTIFVIIKIGNLWIGLHSLIISPMTGLFVLATYENCAAGYRRSMEQYRKVLESDREMLERARRQKLKKSYHDFKKRVEKIRSKELREIRWKYIYCVIMVIMWNITEFIIMALLMDEPRYSFF</sequence>
<evidence type="ECO:0000313" key="8">
    <source>
        <dbReference type="Proteomes" id="UP001292913"/>
    </source>
</evidence>
<keyword evidence="5" id="KW-0175">Coiled coil</keyword>
<keyword evidence="2 6" id="KW-0812">Transmembrane</keyword>
<dbReference type="Proteomes" id="UP001292913">
    <property type="component" value="Unassembled WGS sequence"/>
</dbReference>
<dbReference type="Gene3D" id="1.20.1560.10">
    <property type="entry name" value="ABC transporter type 1, transmembrane domain"/>
    <property type="match status" value="1"/>
</dbReference>
<protein>
    <submittedName>
        <fullName evidence="7">Uncharacterized protein</fullName>
    </submittedName>
</protein>
<evidence type="ECO:0000256" key="1">
    <source>
        <dbReference type="ARBA" id="ARBA00004651"/>
    </source>
</evidence>
<keyword evidence="8" id="KW-1185">Reference proteome</keyword>
<dbReference type="InterPro" id="IPR036640">
    <property type="entry name" value="ABC1_TM_sf"/>
</dbReference>
<accession>A0ABU5HM75</accession>
<proteinExistence type="predicted"/>
<keyword evidence="4 6" id="KW-0472">Membrane</keyword>
<dbReference type="RefSeq" id="WP_234133951.1">
    <property type="nucleotide sequence ID" value="NZ_JARZAK010000002.1"/>
</dbReference>